<organism evidence="1 2">
    <name type="scientific">Brachionus plicatilis</name>
    <name type="common">Marine rotifer</name>
    <name type="synonym">Brachionus muelleri</name>
    <dbReference type="NCBI Taxonomy" id="10195"/>
    <lineage>
        <taxon>Eukaryota</taxon>
        <taxon>Metazoa</taxon>
        <taxon>Spiralia</taxon>
        <taxon>Gnathifera</taxon>
        <taxon>Rotifera</taxon>
        <taxon>Eurotatoria</taxon>
        <taxon>Monogononta</taxon>
        <taxon>Pseudotrocha</taxon>
        <taxon>Ploima</taxon>
        <taxon>Brachionidae</taxon>
        <taxon>Brachionus</taxon>
    </lineage>
</organism>
<sequence length="140" mass="16481">MYNVTNRVELIEDSWQDELESDRVEANEEDWATDYLEKNVRDKKNRPENWEGYLTGLPSIHKSKTFLHKKALSRAPSAILKKLKHKGVDILTKLDVKHRLYSFTNLAISDKRRSVMDSNLNIFPNSERLVLLVRKVNKMR</sequence>
<keyword evidence="2" id="KW-1185">Reference proteome</keyword>
<name>A0A3M7R628_BRAPC</name>
<evidence type="ECO:0000313" key="1">
    <source>
        <dbReference type="EMBL" id="RNA18851.1"/>
    </source>
</evidence>
<comment type="caution">
    <text evidence="1">The sequence shown here is derived from an EMBL/GenBank/DDBJ whole genome shotgun (WGS) entry which is preliminary data.</text>
</comment>
<accession>A0A3M7R628</accession>
<dbReference type="AlphaFoldDB" id="A0A3M7R628"/>
<evidence type="ECO:0000313" key="2">
    <source>
        <dbReference type="Proteomes" id="UP000276133"/>
    </source>
</evidence>
<proteinExistence type="predicted"/>
<dbReference type="EMBL" id="REGN01004164">
    <property type="protein sequence ID" value="RNA18851.1"/>
    <property type="molecule type" value="Genomic_DNA"/>
</dbReference>
<dbReference type="Proteomes" id="UP000276133">
    <property type="component" value="Unassembled WGS sequence"/>
</dbReference>
<protein>
    <submittedName>
        <fullName evidence="1">Uncharacterized protein</fullName>
    </submittedName>
</protein>
<gene>
    <name evidence="1" type="ORF">BpHYR1_005264</name>
</gene>
<reference evidence="1 2" key="1">
    <citation type="journal article" date="2018" name="Sci. Rep.">
        <title>Genomic signatures of local adaptation to the degree of environmental predictability in rotifers.</title>
        <authorList>
            <person name="Franch-Gras L."/>
            <person name="Hahn C."/>
            <person name="Garcia-Roger E.M."/>
            <person name="Carmona M.J."/>
            <person name="Serra M."/>
            <person name="Gomez A."/>
        </authorList>
    </citation>
    <scope>NUCLEOTIDE SEQUENCE [LARGE SCALE GENOMIC DNA]</scope>
    <source>
        <strain evidence="1">HYR1</strain>
    </source>
</reference>